<reference evidence="3" key="1">
    <citation type="submission" date="2020-04" db="EMBL/GenBank/DDBJ databases">
        <authorList>
            <person name="Chiriac C."/>
            <person name="Salcher M."/>
            <person name="Ghai R."/>
            <person name="Kavagutti S V."/>
        </authorList>
    </citation>
    <scope>NUCLEOTIDE SEQUENCE</scope>
</reference>
<keyword evidence="1" id="KW-0812">Transmembrane</keyword>
<evidence type="ECO:0000313" key="3">
    <source>
        <dbReference type="EMBL" id="CAB4135231.1"/>
    </source>
</evidence>
<sequence>MKTEQVYEVKKDGGFVSKGGLILLVVASFLGMLVMLSPRTAHSQGGVQQYGGCLTPSSAGQICVGPRAGVMITRYDFSGVASGKFTGGFNPGVGYGIIFQSADPLQDWRKLELDLFFSTQVGGSSTTLPNNVAITGLLTFFDYISLGCGAQWIEQASGSAKAGIYGTAGLSINVGGATPAQVAARKAAIKKEIADEQEGK</sequence>
<protein>
    <submittedName>
        <fullName evidence="3">Uncharacterized protein</fullName>
    </submittedName>
</protein>
<proteinExistence type="predicted"/>
<dbReference type="EMBL" id="LR796249">
    <property type="protein sequence ID" value="CAB4131397.1"/>
    <property type="molecule type" value="Genomic_DNA"/>
</dbReference>
<organism evidence="3">
    <name type="scientific">uncultured Caudovirales phage</name>
    <dbReference type="NCBI Taxonomy" id="2100421"/>
    <lineage>
        <taxon>Viruses</taxon>
        <taxon>Duplodnaviria</taxon>
        <taxon>Heunggongvirae</taxon>
        <taxon>Uroviricota</taxon>
        <taxon>Caudoviricetes</taxon>
        <taxon>Peduoviridae</taxon>
        <taxon>Maltschvirus</taxon>
        <taxon>Maltschvirus maltsch</taxon>
    </lineage>
</organism>
<keyword evidence="1" id="KW-1133">Transmembrane helix</keyword>
<feature type="transmembrane region" description="Helical" evidence="1">
    <location>
        <begin position="15"/>
        <end position="36"/>
    </location>
</feature>
<evidence type="ECO:0000313" key="2">
    <source>
        <dbReference type="EMBL" id="CAB4131397.1"/>
    </source>
</evidence>
<evidence type="ECO:0000256" key="1">
    <source>
        <dbReference type="SAM" id="Phobius"/>
    </source>
</evidence>
<keyword evidence="1" id="KW-0472">Membrane</keyword>
<dbReference type="EMBL" id="LR796294">
    <property type="protein sequence ID" value="CAB4135231.1"/>
    <property type="molecule type" value="Genomic_DNA"/>
</dbReference>
<accession>A0A6J5LM06</accession>
<name>A0A6J5LM06_9CAUD</name>
<gene>
    <name evidence="2" type="ORF">UFOVP127_81</name>
    <name evidence="3" type="ORF">UFOVP276_187</name>
</gene>